<comment type="subcellular location">
    <subcellularLocation>
        <location evidence="1">Membrane</location>
        <topology evidence="1">Multi-pass membrane protein</topology>
    </subcellularLocation>
</comment>
<feature type="transmembrane region" description="Helical" evidence="7">
    <location>
        <begin position="358"/>
        <end position="375"/>
    </location>
</feature>
<dbReference type="EMBL" id="ML977586">
    <property type="protein sequence ID" value="KAF2000908.1"/>
    <property type="molecule type" value="Genomic_DNA"/>
</dbReference>
<gene>
    <name evidence="10" type="ORF">P154DRAFT_433994</name>
</gene>
<dbReference type="InterPro" id="IPR039261">
    <property type="entry name" value="FNR_nucleotide-bd"/>
</dbReference>
<dbReference type="InterPro" id="IPR013130">
    <property type="entry name" value="Fe3_Rdtase_TM_dom"/>
</dbReference>
<evidence type="ECO:0000313" key="11">
    <source>
        <dbReference type="Proteomes" id="UP000799779"/>
    </source>
</evidence>
<dbReference type="CDD" id="cd06186">
    <property type="entry name" value="NOX_Duox_like_FAD_NADP"/>
    <property type="match status" value="1"/>
</dbReference>
<dbReference type="SFLD" id="SFLDG01168">
    <property type="entry name" value="Ferric_reductase_subgroup_(FRE"/>
    <property type="match status" value="1"/>
</dbReference>
<accession>A0A6A5WIR2</accession>
<feature type="domain" description="Ferric oxidoreductase" evidence="8">
    <location>
        <begin position="225"/>
        <end position="340"/>
    </location>
</feature>
<dbReference type="Pfam" id="PF01794">
    <property type="entry name" value="Ferric_reduct"/>
    <property type="match status" value="1"/>
</dbReference>
<feature type="transmembrane region" description="Helical" evidence="7">
    <location>
        <begin position="527"/>
        <end position="544"/>
    </location>
</feature>
<evidence type="ECO:0000256" key="7">
    <source>
        <dbReference type="SAM" id="Phobius"/>
    </source>
</evidence>
<feature type="transmembrane region" description="Helical" evidence="7">
    <location>
        <begin position="297"/>
        <end position="319"/>
    </location>
</feature>
<dbReference type="GO" id="GO:0015677">
    <property type="term" value="P:copper ion import"/>
    <property type="evidence" value="ECO:0007669"/>
    <property type="project" value="TreeGrafter"/>
</dbReference>
<reference evidence="10" key="1">
    <citation type="journal article" date="2020" name="Stud. Mycol.">
        <title>101 Dothideomycetes genomes: a test case for predicting lifestyles and emergence of pathogens.</title>
        <authorList>
            <person name="Haridas S."/>
            <person name="Albert R."/>
            <person name="Binder M."/>
            <person name="Bloem J."/>
            <person name="Labutti K."/>
            <person name="Salamov A."/>
            <person name="Andreopoulos B."/>
            <person name="Baker S."/>
            <person name="Barry K."/>
            <person name="Bills G."/>
            <person name="Bluhm B."/>
            <person name="Cannon C."/>
            <person name="Castanera R."/>
            <person name="Culley D."/>
            <person name="Daum C."/>
            <person name="Ezra D."/>
            <person name="Gonzalez J."/>
            <person name="Henrissat B."/>
            <person name="Kuo A."/>
            <person name="Liang C."/>
            <person name="Lipzen A."/>
            <person name="Lutzoni F."/>
            <person name="Magnuson J."/>
            <person name="Mondo S."/>
            <person name="Nolan M."/>
            <person name="Ohm R."/>
            <person name="Pangilinan J."/>
            <person name="Park H.-J."/>
            <person name="Ramirez L."/>
            <person name="Alfaro M."/>
            <person name="Sun H."/>
            <person name="Tritt A."/>
            <person name="Yoshinaga Y."/>
            <person name="Zwiers L.-H."/>
            <person name="Turgeon B."/>
            <person name="Goodwin S."/>
            <person name="Spatafora J."/>
            <person name="Crous P."/>
            <person name="Grigoriev I."/>
        </authorList>
    </citation>
    <scope>NUCLEOTIDE SEQUENCE</scope>
    <source>
        <strain evidence="10">CBS 123094</strain>
    </source>
</reference>
<dbReference type="GO" id="GO:0006879">
    <property type="term" value="P:intracellular iron ion homeostasis"/>
    <property type="evidence" value="ECO:0007669"/>
    <property type="project" value="TreeGrafter"/>
</dbReference>
<dbReference type="Proteomes" id="UP000799779">
    <property type="component" value="Unassembled WGS sequence"/>
</dbReference>
<evidence type="ECO:0000256" key="2">
    <source>
        <dbReference type="ARBA" id="ARBA00022448"/>
    </source>
</evidence>
<sequence length="639" mass="71019">MYLPNCAFACRSTFSSAVLTCTDHDHEGGGHSHGAGPTSPECYASDEPWLTTLAYCIKSTCADYNVPAWQLEKYWADKCTNDQAVQPKWTYQQTVEELAKVPAPTKELGEEEMLNFTALYNAETWEGYRGTLSHFENAETRHSRYGIILVVIKPRLVYPAIFGTYYVRPLPFQLGNAPTMGQSLYIAMFIILNIVLTAVGYKTYQPNMWFADSWQEVMGYLSARTGVLAFALAPLVILLSGRNNVLLWLTNWSHSTYMLLHRWVARLFAIQVILHSITEFELYRRMGEVAVAQKEHYWIWGIVATLATCIMIVVSTLFFRRLSYEIFLIVHVVMAVFVLAGSWYHVEILFTRKWGYEVWIYAACAVWFFDRLIRVGRILKNGRRRAEITQVTEDIVRVDVKGIRWSAEPGKHTYAYFPTLNPLRPWENHPFSIVPTALLVSKGHSVGASASSTGSQHSGEDVEKSGTKASVSAAVRATISSTSGISLYVRKSKGLTKALVSNASLLTLLDGPYPNNSTSAVLKTDRLILIAGGIGITAILPFIAHHSNVRLSWSMKAASEGLATDLQGVLGGLREKDVKIGSRHDVAALLAEEAAVGWKRIGVVVCGPGSLCDDVRSLVAQKGREGGAVWELDVEAFSW</sequence>
<dbReference type="Gene3D" id="3.40.50.80">
    <property type="entry name" value="Nucleotide-binding domain of ferredoxin-NADP reductase (FNR) module"/>
    <property type="match status" value="1"/>
</dbReference>
<feature type="domain" description="FAD-binding 8" evidence="9">
    <location>
        <begin position="383"/>
        <end position="434"/>
    </location>
</feature>
<keyword evidence="6 7" id="KW-0472">Membrane</keyword>
<keyword evidence="5" id="KW-0406">Ion transport</keyword>
<dbReference type="GO" id="GO:0006826">
    <property type="term" value="P:iron ion transport"/>
    <property type="evidence" value="ECO:0007669"/>
    <property type="project" value="TreeGrafter"/>
</dbReference>
<keyword evidence="3 7" id="KW-0812">Transmembrane</keyword>
<keyword evidence="4 7" id="KW-1133">Transmembrane helix</keyword>
<evidence type="ECO:0000313" key="10">
    <source>
        <dbReference type="EMBL" id="KAF2000908.1"/>
    </source>
</evidence>
<protein>
    <submittedName>
        <fullName evidence="10">Ferric reductase transmembrane component 4</fullName>
    </submittedName>
</protein>
<dbReference type="InterPro" id="IPR013112">
    <property type="entry name" value="FAD-bd_8"/>
</dbReference>
<evidence type="ECO:0000256" key="1">
    <source>
        <dbReference type="ARBA" id="ARBA00004141"/>
    </source>
</evidence>
<evidence type="ECO:0000259" key="8">
    <source>
        <dbReference type="Pfam" id="PF01794"/>
    </source>
</evidence>
<dbReference type="AlphaFoldDB" id="A0A6A5WIR2"/>
<dbReference type="SUPFAM" id="SSF52343">
    <property type="entry name" value="Ferredoxin reductase-like, C-terminal NADP-linked domain"/>
    <property type="match status" value="1"/>
</dbReference>
<name>A0A6A5WIR2_9PLEO</name>
<dbReference type="PANTHER" id="PTHR32361:SF9">
    <property type="entry name" value="FERRIC REDUCTASE TRANSMEMBRANE COMPONENT 3-RELATED"/>
    <property type="match status" value="1"/>
</dbReference>
<dbReference type="Pfam" id="PF08022">
    <property type="entry name" value="FAD_binding_8"/>
    <property type="match status" value="1"/>
</dbReference>
<keyword evidence="11" id="KW-1185">Reference proteome</keyword>
<evidence type="ECO:0000256" key="6">
    <source>
        <dbReference type="ARBA" id="ARBA00023136"/>
    </source>
</evidence>
<evidence type="ECO:0000256" key="4">
    <source>
        <dbReference type="ARBA" id="ARBA00022989"/>
    </source>
</evidence>
<proteinExistence type="predicted"/>
<dbReference type="PANTHER" id="PTHR32361">
    <property type="entry name" value="FERRIC/CUPRIC REDUCTASE TRANSMEMBRANE COMPONENT"/>
    <property type="match status" value="1"/>
</dbReference>
<dbReference type="InterPro" id="IPR051410">
    <property type="entry name" value="Ferric/Cupric_Reductase"/>
</dbReference>
<feature type="transmembrane region" description="Helical" evidence="7">
    <location>
        <begin position="221"/>
        <end position="239"/>
    </location>
</feature>
<evidence type="ECO:0000256" key="3">
    <source>
        <dbReference type="ARBA" id="ARBA00022692"/>
    </source>
</evidence>
<feature type="transmembrane region" description="Helical" evidence="7">
    <location>
        <begin position="326"/>
        <end position="346"/>
    </location>
</feature>
<dbReference type="GO" id="GO:0000293">
    <property type="term" value="F:ferric-chelate reductase activity"/>
    <property type="evidence" value="ECO:0007669"/>
    <property type="project" value="TreeGrafter"/>
</dbReference>
<keyword evidence="2" id="KW-0813">Transport</keyword>
<dbReference type="SFLD" id="SFLDS00052">
    <property type="entry name" value="Ferric_Reductase_Domain"/>
    <property type="match status" value="1"/>
</dbReference>
<evidence type="ECO:0000259" key="9">
    <source>
        <dbReference type="Pfam" id="PF08022"/>
    </source>
</evidence>
<dbReference type="OrthoDB" id="167398at2759"/>
<organism evidence="10 11">
    <name type="scientific">Amniculicola lignicola CBS 123094</name>
    <dbReference type="NCBI Taxonomy" id="1392246"/>
    <lineage>
        <taxon>Eukaryota</taxon>
        <taxon>Fungi</taxon>
        <taxon>Dikarya</taxon>
        <taxon>Ascomycota</taxon>
        <taxon>Pezizomycotina</taxon>
        <taxon>Dothideomycetes</taxon>
        <taxon>Pleosporomycetidae</taxon>
        <taxon>Pleosporales</taxon>
        <taxon>Amniculicolaceae</taxon>
        <taxon>Amniculicola</taxon>
    </lineage>
</organism>
<feature type="transmembrane region" description="Helical" evidence="7">
    <location>
        <begin position="183"/>
        <end position="201"/>
    </location>
</feature>
<evidence type="ECO:0000256" key="5">
    <source>
        <dbReference type="ARBA" id="ARBA00023065"/>
    </source>
</evidence>
<dbReference type="GO" id="GO:0005886">
    <property type="term" value="C:plasma membrane"/>
    <property type="evidence" value="ECO:0007669"/>
    <property type="project" value="TreeGrafter"/>
</dbReference>